<protein>
    <submittedName>
        <fullName evidence="8">G-protein coupled receptors family 1 profile domain-containing protein</fullName>
    </submittedName>
</protein>
<keyword evidence="9" id="KW-1185">Reference proteome</keyword>
<dbReference type="InterPro" id="IPR052337">
    <property type="entry name" value="SAT4-like"/>
</dbReference>
<feature type="transmembrane region" description="Helical" evidence="6">
    <location>
        <begin position="195"/>
        <end position="214"/>
    </location>
</feature>
<dbReference type="PANTHER" id="PTHR33048:SF47">
    <property type="entry name" value="INTEGRAL MEMBRANE PROTEIN-RELATED"/>
    <property type="match status" value="1"/>
</dbReference>
<feature type="transmembrane region" description="Helical" evidence="6">
    <location>
        <begin position="230"/>
        <end position="253"/>
    </location>
</feature>
<name>A0ABR2UX90_9PEZI</name>
<keyword evidence="2 6" id="KW-0812">Transmembrane</keyword>
<feature type="transmembrane region" description="Helical" evidence="6">
    <location>
        <begin position="33"/>
        <end position="56"/>
    </location>
</feature>
<evidence type="ECO:0000256" key="4">
    <source>
        <dbReference type="ARBA" id="ARBA00023136"/>
    </source>
</evidence>
<keyword evidence="3 6" id="KW-1133">Transmembrane helix</keyword>
<dbReference type="Proteomes" id="UP001408356">
    <property type="component" value="Unassembled WGS sequence"/>
</dbReference>
<accession>A0ABR2UX90</accession>
<feature type="transmembrane region" description="Helical" evidence="6">
    <location>
        <begin position="273"/>
        <end position="290"/>
    </location>
</feature>
<evidence type="ECO:0000259" key="7">
    <source>
        <dbReference type="Pfam" id="PF20684"/>
    </source>
</evidence>
<gene>
    <name evidence="8" type="ORF">SUNI508_01275</name>
</gene>
<feature type="transmembrane region" description="Helical" evidence="6">
    <location>
        <begin position="148"/>
        <end position="172"/>
    </location>
</feature>
<evidence type="ECO:0000256" key="3">
    <source>
        <dbReference type="ARBA" id="ARBA00022989"/>
    </source>
</evidence>
<keyword evidence="8" id="KW-0675">Receptor</keyword>
<reference evidence="8 9" key="1">
    <citation type="journal article" date="2024" name="J. Plant Pathol.">
        <title>Sequence and assembly of the genome of Seiridium unicorne, isolate CBS 538.82, causal agent of cypress canker disease.</title>
        <authorList>
            <person name="Scali E."/>
            <person name="Rocca G.D."/>
            <person name="Danti R."/>
            <person name="Garbelotto M."/>
            <person name="Barberini S."/>
            <person name="Baroncelli R."/>
            <person name="Emiliani G."/>
        </authorList>
    </citation>
    <scope>NUCLEOTIDE SEQUENCE [LARGE SCALE GENOMIC DNA]</scope>
    <source>
        <strain evidence="8 9">BM-138-508</strain>
    </source>
</reference>
<evidence type="ECO:0000256" key="2">
    <source>
        <dbReference type="ARBA" id="ARBA00022692"/>
    </source>
</evidence>
<sequence>MVKLLASKQCLTPVVDLIIVRILVLDLNLSAEVLAPVAVAVGTLVTFCGLVRVYSLLTFVKKVHLEDYLALTGFLPFIAVAAVFLRYIQDGGYYVHQWDISARRMLDGLSFEIYIFGISFAACMLFVKPAVLFQWKRIFIPTGARNGLFWAIHGLIVLNTLLYIAGLFATAFGCEPIRGFWDATVSPRKCISHKALQITATCFNAAIDIAIFLLPQPTIWRLQMSRGRKIGLALMFSVGLLSCTAALGHVHSVPFVNFSYPSSGDSTYTTSPLFIWCLSELTGVYLVYLMPSIPRAIGESAPFHRLVSTFKSWTRQVSSKSHSTFVRAFPRTIGSVPGSRVHRLADEDGQALGLAELRLMQQLNEDSSITKTTVVDQFEDDARRSEISTDRYKHQHPWMEV</sequence>
<feature type="transmembrane region" description="Helical" evidence="6">
    <location>
        <begin position="108"/>
        <end position="127"/>
    </location>
</feature>
<dbReference type="Pfam" id="PF20684">
    <property type="entry name" value="Fung_rhodopsin"/>
    <property type="match status" value="1"/>
</dbReference>
<keyword evidence="4 6" id="KW-0472">Membrane</keyword>
<proteinExistence type="inferred from homology"/>
<comment type="caution">
    <text evidence="8">The sequence shown here is derived from an EMBL/GenBank/DDBJ whole genome shotgun (WGS) entry which is preliminary data.</text>
</comment>
<dbReference type="EMBL" id="JARVKF010000330">
    <property type="protein sequence ID" value="KAK9419298.1"/>
    <property type="molecule type" value="Genomic_DNA"/>
</dbReference>
<organism evidence="8 9">
    <name type="scientific">Seiridium unicorne</name>
    <dbReference type="NCBI Taxonomy" id="138068"/>
    <lineage>
        <taxon>Eukaryota</taxon>
        <taxon>Fungi</taxon>
        <taxon>Dikarya</taxon>
        <taxon>Ascomycota</taxon>
        <taxon>Pezizomycotina</taxon>
        <taxon>Sordariomycetes</taxon>
        <taxon>Xylariomycetidae</taxon>
        <taxon>Amphisphaeriales</taxon>
        <taxon>Sporocadaceae</taxon>
        <taxon>Seiridium</taxon>
    </lineage>
</organism>
<evidence type="ECO:0000313" key="9">
    <source>
        <dbReference type="Proteomes" id="UP001408356"/>
    </source>
</evidence>
<evidence type="ECO:0000313" key="8">
    <source>
        <dbReference type="EMBL" id="KAK9419298.1"/>
    </source>
</evidence>
<comment type="subcellular location">
    <subcellularLocation>
        <location evidence="1">Membrane</location>
        <topology evidence="1">Multi-pass membrane protein</topology>
    </subcellularLocation>
</comment>
<evidence type="ECO:0000256" key="6">
    <source>
        <dbReference type="SAM" id="Phobius"/>
    </source>
</evidence>
<feature type="domain" description="Rhodopsin" evidence="7">
    <location>
        <begin position="51"/>
        <end position="282"/>
    </location>
</feature>
<feature type="transmembrane region" description="Helical" evidence="6">
    <location>
        <begin position="68"/>
        <end position="88"/>
    </location>
</feature>
<dbReference type="InterPro" id="IPR049326">
    <property type="entry name" value="Rhodopsin_dom_fungi"/>
</dbReference>
<comment type="similarity">
    <text evidence="5">Belongs to the SAT4 family.</text>
</comment>
<evidence type="ECO:0000256" key="1">
    <source>
        <dbReference type="ARBA" id="ARBA00004141"/>
    </source>
</evidence>
<evidence type="ECO:0000256" key="5">
    <source>
        <dbReference type="ARBA" id="ARBA00038359"/>
    </source>
</evidence>
<dbReference type="PANTHER" id="PTHR33048">
    <property type="entry name" value="PTH11-LIKE INTEGRAL MEMBRANE PROTEIN (AFU_ORTHOLOGUE AFUA_5G11245)"/>
    <property type="match status" value="1"/>
</dbReference>